<evidence type="ECO:0000313" key="2">
    <source>
        <dbReference type="EMBL" id="RZU10151.1"/>
    </source>
</evidence>
<keyword evidence="3" id="KW-1185">Reference proteome</keyword>
<evidence type="ECO:0000313" key="3">
    <source>
        <dbReference type="Proteomes" id="UP000292027"/>
    </source>
</evidence>
<name>A0A4Q7WJ73_9ACTN</name>
<feature type="region of interest" description="Disordered" evidence="1">
    <location>
        <begin position="1211"/>
        <end position="1250"/>
    </location>
</feature>
<proteinExistence type="predicted"/>
<sequence>MGGIPGQTPATGGSDTGDTHRSGGAAASGLTELGTQPGGYRADPPDDPDMTDHGDPPGEGNDARGNGDGETSASSPLPETPDHAHDFGCGKTLEAWGVTRQFSFGQFVILYARDDKDIGRAESVPLVVTPEGTLNREVGTTKEEHLQGVGPGQKKAVMVSAAEVVARASSANKAGKPPVGSIAEVVGGLPLDLALSADDPLALVTKAPPNAVQIDNLRDMLENKTLVTEVGAVRLRPILDDAAKVALLEGRAVDALAEYDAADAAGENHVRRTMVRLSPVTKEVALDAAAVDTALATGAVHLPGAGEDLTLDRTTRLDSSLRSGSAFTLTASLSDGTLRRYRLSASPLPTSEPLAKTFTIEDPSAFLRTPYLPAVDGTPLRVDLDTAIVTKLRTARSATFDLNGTQVTLQVIAAPDQAAPSTAAPTAVAFMPGRVGSGTGLVAALPGPASGMPLPGGPGGPAVPGGPGAPWPGFPLPNPSIPAPGVPGGPGTSIPVPLGPVTNPADGLDGAGPIGLTPDPDGGFAPAIDWPGKIAQLDKVKLLLANYPFWAKQAQIFDGSTKTPPGSEPSGEAIPGPVKGLPVALFLPWKQEWRFTGLSRGNLLSSIALAPREERVIRMYSWERRSKALEQSTETETEMQQDYTSTTRDTDDVLREMTSNQKFNSQFGADFEASYSPGIASIKVGANLDLSQELGLQQVTKASTQHLTETVHRASARVRSRRITKITESSESVTGEDVVRRIVNYNDCRTMTLDYFEQLAHYTITTKFEKERLRVVVMIDNPLRTTPFTNLTLRTNETALRQSLLNPELGDGFAAARLLASYENAWLEAARVASESKKVAELDKERAKDTTTTPPVTKPENPYKDQVLKAAKDVRDAAKKLQATTIDAALIMIGAHIKPLPYMIAAGQYWLWSTLAAAKLGASVTDALTTIAAITGDPSLDDARRLNDAFGAGRVQELSRLASLPDNEKEDLALAGAIHRFQAAPWDWAWWSGSCRDNGLYTPNDAGLVGAMTRMTDALGKYEAKESEGDALLQGQQMVQKANEEQAAANWVDKLEMKYGLDVVADAQERQTALLTHLHDHKDYYHYVLFQALPPGEQLKLLTANAAELRVGFFEPRVVAYNGDQLAIPLTPTGQNELAKFVEDAQESLAEAAEEAQAAADKMVPEEVIIPTAGLVVETSMGKCSACEPHREQMHSLEARSATALARQAEAEADRRDKLLATTPPKLGEFTGADGGGRLTVRLEHAGPPT</sequence>
<feature type="region of interest" description="Disordered" evidence="1">
    <location>
        <begin position="843"/>
        <end position="862"/>
    </location>
</feature>
<dbReference type="EMBL" id="SHKR01000016">
    <property type="protein sequence ID" value="RZU10151.1"/>
    <property type="molecule type" value="Genomic_DNA"/>
</dbReference>
<organism evidence="2 3">
    <name type="scientific">Kribbella rubisoli</name>
    <dbReference type="NCBI Taxonomy" id="3075929"/>
    <lineage>
        <taxon>Bacteria</taxon>
        <taxon>Bacillati</taxon>
        <taxon>Actinomycetota</taxon>
        <taxon>Actinomycetes</taxon>
        <taxon>Propionibacteriales</taxon>
        <taxon>Kribbellaceae</taxon>
        <taxon>Kribbella</taxon>
    </lineage>
</organism>
<accession>A0A4Q7WJ73</accession>
<protein>
    <submittedName>
        <fullName evidence="2">Uncharacterized protein</fullName>
    </submittedName>
</protein>
<feature type="region of interest" description="Disordered" evidence="1">
    <location>
        <begin position="1"/>
        <end position="86"/>
    </location>
</feature>
<feature type="compositionally biased region" description="Basic and acidic residues" evidence="1">
    <location>
        <begin position="1241"/>
        <end position="1250"/>
    </location>
</feature>
<feature type="compositionally biased region" description="Low complexity" evidence="1">
    <location>
        <begin position="850"/>
        <end position="859"/>
    </location>
</feature>
<gene>
    <name evidence="2" type="ORF">EV645_6611</name>
</gene>
<dbReference type="AlphaFoldDB" id="A0A4Q7WJ73"/>
<reference evidence="2 3" key="1">
    <citation type="journal article" date="2015" name="Stand. Genomic Sci.">
        <title>Genomic Encyclopedia of Bacterial and Archaeal Type Strains, Phase III: the genomes of soil and plant-associated and newly described type strains.</title>
        <authorList>
            <person name="Whitman W.B."/>
            <person name="Woyke T."/>
            <person name="Klenk H.P."/>
            <person name="Zhou Y."/>
            <person name="Lilburn T.G."/>
            <person name="Beck B.J."/>
            <person name="De Vos P."/>
            <person name="Vandamme P."/>
            <person name="Eisen J.A."/>
            <person name="Garrity G."/>
            <person name="Hugenholtz P."/>
            <person name="Kyrpides N.C."/>
        </authorList>
    </citation>
    <scope>NUCLEOTIDE SEQUENCE [LARGE SCALE GENOMIC DNA]</scope>
    <source>
        <strain evidence="2 3">VKM Ac-2540</strain>
    </source>
</reference>
<feature type="compositionally biased region" description="Basic and acidic residues" evidence="1">
    <location>
        <begin position="50"/>
        <end position="67"/>
    </location>
</feature>
<dbReference type="Proteomes" id="UP000292027">
    <property type="component" value="Unassembled WGS sequence"/>
</dbReference>
<comment type="caution">
    <text evidence="2">The sequence shown here is derived from an EMBL/GenBank/DDBJ whole genome shotgun (WGS) entry which is preliminary data.</text>
</comment>
<evidence type="ECO:0000256" key="1">
    <source>
        <dbReference type="SAM" id="MobiDB-lite"/>
    </source>
</evidence>